<evidence type="ECO:0000313" key="1">
    <source>
        <dbReference type="WBParaSite" id="SCUD_0001021501-mRNA-1"/>
    </source>
</evidence>
<proteinExistence type="predicted"/>
<dbReference type="WBParaSite" id="SCUD_0001021501-mRNA-1">
    <property type="protein sequence ID" value="SCUD_0001021501-mRNA-1"/>
    <property type="gene ID" value="SCUD_0001021501"/>
</dbReference>
<name>A0A183K5E2_9TREM</name>
<protein>
    <submittedName>
        <fullName evidence="1">Uncharacterized protein</fullName>
    </submittedName>
</protein>
<reference evidence="1" key="1">
    <citation type="submission" date="2016-06" db="UniProtKB">
        <authorList>
            <consortium name="WormBaseParasite"/>
        </authorList>
    </citation>
    <scope>IDENTIFICATION</scope>
</reference>
<organism evidence="1">
    <name type="scientific">Schistosoma curassoni</name>
    <dbReference type="NCBI Taxonomy" id="6186"/>
    <lineage>
        <taxon>Eukaryota</taxon>
        <taxon>Metazoa</taxon>
        <taxon>Spiralia</taxon>
        <taxon>Lophotrochozoa</taxon>
        <taxon>Platyhelminthes</taxon>
        <taxon>Trematoda</taxon>
        <taxon>Digenea</taxon>
        <taxon>Strigeidida</taxon>
        <taxon>Schistosomatoidea</taxon>
        <taxon>Schistosomatidae</taxon>
        <taxon>Schistosoma</taxon>
    </lineage>
</organism>
<dbReference type="AlphaFoldDB" id="A0A183K5E2"/>
<sequence length="98" mass="11228">MSIAGNKTQVDSISIKKLDNDGLQPSSINFWKNNALVEALRETTGDLRLRSELPYACPGELCITRLRRKRRDQQKALLIYEFLMMKDWAACRELVITG</sequence>
<accession>A0A183K5E2</accession>